<keyword evidence="1" id="KW-0694">RNA-binding</keyword>
<name>A0ABV0YX79_9TELE</name>
<feature type="region of interest" description="Disordered" evidence="2">
    <location>
        <begin position="263"/>
        <end position="320"/>
    </location>
</feature>
<keyword evidence="5" id="KW-1185">Reference proteome</keyword>
<feature type="region of interest" description="Disordered" evidence="2">
    <location>
        <begin position="165"/>
        <end position="242"/>
    </location>
</feature>
<dbReference type="Proteomes" id="UP001469553">
    <property type="component" value="Unassembled WGS sequence"/>
</dbReference>
<feature type="compositionally biased region" description="Low complexity" evidence="2">
    <location>
        <begin position="202"/>
        <end position="211"/>
    </location>
</feature>
<sequence>MAESSKTVVVSGVPEVLQLTRMVDKLTVHFQCRRRSHGGDVEVVKYPTNMKGVAFVTFDRVEDAERVVRKEQHTMRDEEFTQDYSLTVFPFSRDVFLYVSTATVDLSVFGTNQASLIKSLQSAHRSIRFQALPLEKKASIEGPFSAVRALKEDLVRRASCLRPSTQTAGVKLSERPPNLRLGSENNPTSCRGTKAKQEAATSSSLSKSLQSTGKAREIQSRISPNASLRQKGSNESLAGGSLRRADGEEIRIGTVSSSELKRLPVEKTFTKQQRDNSLQNPSRSDKIPATQSNANVLKDPGGSMRNSNVPANRPRKGSALSAETSEEFWVDLYTFRYIERFHKQELIMWLEGIDMSTQDMEEIGLIRILLTEKQPFEATSRTLKDALKNLETLMNRWQSNLRVHEVFYNKAKFDKQKLIQICKGVSSLLDNVLYVFEDSSIKVIGPSVDSHLFFKELEDCMDKYSTVNPMISKSKR</sequence>
<evidence type="ECO:0000256" key="1">
    <source>
        <dbReference type="PROSITE-ProRule" id="PRU00176"/>
    </source>
</evidence>
<organism evidence="4 5">
    <name type="scientific">Ameca splendens</name>
    <dbReference type="NCBI Taxonomy" id="208324"/>
    <lineage>
        <taxon>Eukaryota</taxon>
        <taxon>Metazoa</taxon>
        <taxon>Chordata</taxon>
        <taxon>Craniata</taxon>
        <taxon>Vertebrata</taxon>
        <taxon>Euteleostomi</taxon>
        <taxon>Actinopterygii</taxon>
        <taxon>Neopterygii</taxon>
        <taxon>Teleostei</taxon>
        <taxon>Neoteleostei</taxon>
        <taxon>Acanthomorphata</taxon>
        <taxon>Ovalentaria</taxon>
        <taxon>Atherinomorphae</taxon>
        <taxon>Cyprinodontiformes</taxon>
        <taxon>Goodeidae</taxon>
        <taxon>Ameca</taxon>
    </lineage>
</organism>
<accession>A0ABV0YX79</accession>
<reference evidence="4 5" key="1">
    <citation type="submission" date="2021-06" db="EMBL/GenBank/DDBJ databases">
        <authorList>
            <person name="Palmer J.M."/>
        </authorList>
    </citation>
    <scope>NUCLEOTIDE SEQUENCE [LARGE SCALE GENOMIC DNA]</scope>
    <source>
        <strain evidence="4 5">AS_MEX2019</strain>
        <tissue evidence="4">Muscle</tissue>
    </source>
</reference>
<protein>
    <recommendedName>
        <fullName evidence="3">RRM domain-containing protein</fullName>
    </recommendedName>
</protein>
<dbReference type="SUPFAM" id="SSF54928">
    <property type="entry name" value="RNA-binding domain, RBD"/>
    <property type="match status" value="1"/>
</dbReference>
<evidence type="ECO:0000259" key="3">
    <source>
        <dbReference type="PROSITE" id="PS50102"/>
    </source>
</evidence>
<dbReference type="PROSITE" id="PS50102">
    <property type="entry name" value="RRM"/>
    <property type="match status" value="1"/>
</dbReference>
<evidence type="ECO:0000313" key="5">
    <source>
        <dbReference type="Proteomes" id="UP001469553"/>
    </source>
</evidence>
<dbReference type="InterPro" id="IPR057051">
    <property type="entry name" value="PARP14_RPM_1"/>
</dbReference>
<gene>
    <name evidence="4" type="ORF">AMECASPLE_003724</name>
</gene>
<feature type="compositionally biased region" description="Polar residues" evidence="2">
    <location>
        <begin position="220"/>
        <end position="236"/>
    </location>
</feature>
<dbReference type="InterPro" id="IPR000504">
    <property type="entry name" value="RRM_dom"/>
</dbReference>
<dbReference type="InterPro" id="IPR012677">
    <property type="entry name" value="Nucleotide-bd_a/b_plait_sf"/>
</dbReference>
<evidence type="ECO:0000313" key="4">
    <source>
        <dbReference type="EMBL" id="MEQ2298296.1"/>
    </source>
</evidence>
<dbReference type="PANTHER" id="PTHR15225">
    <property type="entry name" value="INTERFERON-INDUCED PROTEIN 35/NMI N-MYC/STAT INTERACTING PROTEIN"/>
    <property type="match status" value="1"/>
</dbReference>
<dbReference type="Gene3D" id="3.30.70.330">
    <property type="match status" value="1"/>
</dbReference>
<comment type="caution">
    <text evidence="4">The sequence shown here is derived from an EMBL/GenBank/DDBJ whole genome shotgun (WGS) entry which is preliminary data.</text>
</comment>
<dbReference type="InterPro" id="IPR035979">
    <property type="entry name" value="RBD_domain_sf"/>
</dbReference>
<feature type="domain" description="RRM" evidence="3">
    <location>
        <begin position="6"/>
        <end position="88"/>
    </location>
</feature>
<dbReference type="Pfam" id="PF23222">
    <property type="entry name" value="RRM_PARP14_1"/>
    <property type="match status" value="1"/>
</dbReference>
<proteinExistence type="predicted"/>
<feature type="compositionally biased region" description="Basic and acidic residues" evidence="2">
    <location>
        <begin position="263"/>
        <end position="274"/>
    </location>
</feature>
<dbReference type="PANTHER" id="PTHR15225:SF8">
    <property type="entry name" value="RNA-BINDING PROTEIN 43"/>
    <property type="match status" value="1"/>
</dbReference>
<evidence type="ECO:0000256" key="2">
    <source>
        <dbReference type="SAM" id="MobiDB-lite"/>
    </source>
</evidence>
<dbReference type="EMBL" id="JAHRIP010047176">
    <property type="protein sequence ID" value="MEQ2298296.1"/>
    <property type="molecule type" value="Genomic_DNA"/>
</dbReference>